<evidence type="ECO:0000313" key="9">
    <source>
        <dbReference type="Ensembl" id="ENSVURP00010005996.1"/>
    </source>
</evidence>
<feature type="region of interest" description="Disordered" evidence="8">
    <location>
        <begin position="1"/>
        <end position="76"/>
    </location>
</feature>
<gene>
    <name evidence="9" type="primary">TNFAIP2</name>
</gene>
<evidence type="ECO:0000313" key="10">
    <source>
        <dbReference type="Proteomes" id="UP000314987"/>
    </source>
</evidence>
<dbReference type="Gene3D" id="1.10.357.50">
    <property type="match status" value="1"/>
</dbReference>
<feature type="compositionally biased region" description="Basic and acidic residues" evidence="8">
    <location>
        <begin position="55"/>
        <end position="69"/>
    </location>
</feature>
<feature type="compositionally biased region" description="Polar residues" evidence="8">
    <location>
        <begin position="7"/>
        <end position="19"/>
    </location>
</feature>
<evidence type="ECO:0000256" key="3">
    <source>
        <dbReference type="ARBA" id="ARBA00022657"/>
    </source>
</evidence>
<dbReference type="PANTHER" id="PTHR21292:SF4">
    <property type="entry name" value="TUMOR NECROSIS FACTOR ALPHA-INDUCED PROTEIN 2"/>
    <property type="match status" value="1"/>
</dbReference>
<dbReference type="InterPro" id="IPR042532">
    <property type="entry name" value="EXOC3/Sec6_C"/>
</dbReference>
<evidence type="ECO:0000256" key="6">
    <source>
        <dbReference type="ARBA" id="ARBA00072723"/>
    </source>
</evidence>
<keyword evidence="4" id="KW-0221">Differentiation</keyword>
<evidence type="ECO:0000256" key="4">
    <source>
        <dbReference type="ARBA" id="ARBA00022782"/>
    </source>
</evidence>
<feature type="region of interest" description="Disordered" evidence="8">
    <location>
        <begin position="232"/>
        <end position="252"/>
    </location>
</feature>
<dbReference type="Pfam" id="PF06046">
    <property type="entry name" value="Sec6"/>
    <property type="match status" value="1"/>
</dbReference>
<dbReference type="GO" id="GO:0006887">
    <property type="term" value="P:exocytosis"/>
    <property type="evidence" value="ECO:0007669"/>
    <property type="project" value="InterPro"/>
</dbReference>
<reference evidence="10" key="1">
    <citation type="submission" date="2018-12" db="EMBL/GenBank/DDBJ databases">
        <authorList>
            <person name="Yazar S."/>
        </authorList>
    </citation>
    <scope>NUCLEOTIDE SEQUENCE [LARGE SCALE GENOMIC DNA]</scope>
</reference>
<evidence type="ECO:0000256" key="5">
    <source>
        <dbReference type="ARBA" id="ARBA00054749"/>
    </source>
</evidence>
<keyword evidence="3" id="KW-0037">Angiogenesis</keyword>
<dbReference type="GO" id="GO:0000145">
    <property type="term" value="C:exocyst"/>
    <property type="evidence" value="ECO:0007669"/>
    <property type="project" value="InterPro"/>
</dbReference>
<evidence type="ECO:0000256" key="1">
    <source>
        <dbReference type="ARBA" id="ARBA00009447"/>
    </source>
</evidence>
<comment type="similarity">
    <text evidence="1">Belongs to the SEC6 family.</text>
</comment>
<keyword evidence="2" id="KW-0217">Developmental protein</keyword>
<dbReference type="GeneTree" id="ENSGT01030000234613"/>
<reference evidence="9" key="3">
    <citation type="submission" date="2025-09" db="UniProtKB">
        <authorList>
            <consortium name="Ensembl"/>
        </authorList>
    </citation>
    <scope>IDENTIFICATION</scope>
</reference>
<dbReference type="Proteomes" id="UP000314987">
    <property type="component" value="Unassembled WGS sequence"/>
</dbReference>
<evidence type="ECO:0000256" key="7">
    <source>
        <dbReference type="ARBA" id="ARBA00079010"/>
    </source>
</evidence>
<organism evidence="9 10">
    <name type="scientific">Vombatus ursinus</name>
    <name type="common">Common wombat</name>
    <dbReference type="NCBI Taxonomy" id="29139"/>
    <lineage>
        <taxon>Eukaryota</taxon>
        <taxon>Metazoa</taxon>
        <taxon>Chordata</taxon>
        <taxon>Craniata</taxon>
        <taxon>Vertebrata</taxon>
        <taxon>Euteleostomi</taxon>
        <taxon>Mammalia</taxon>
        <taxon>Metatheria</taxon>
        <taxon>Diprotodontia</taxon>
        <taxon>Vombatidae</taxon>
        <taxon>Vombatus</taxon>
    </lineage>
</organism>
<dbReference type="GO" id="GO:0001525">
    <property type="term" value="P:angiogenesis"/>
    <property type="evidence" value="ECO:0007669"/>
    <property type="project" value="UniProtKB-KW"/>
</dbReference>
<reference evidence="9" key="2">
    <citation type="submission" date="2025-08" db="UniProtKB">
        <authorList>
            <consortium name="Ensembl"/>
        </authorList>
    </citation>
    <scope>IDENTIFICATION</scope>
</reference>
<dbReference type="PANTHER" id="PTHR21292">
    <property type="entry name" value="EXOCYST COMPLEX COMPONENT SEC6-RELATED"/>
    <property type="match status" value="1"/>
</dbReference>
<keyword evidence="10" id="KW-1185">Reference proteome</keyword>
<evidence type="ECO:0000256" key="2">
    <source>
        <dbReference type="ARBA" id="ARBA00022473"/>
    </source>
</evidence>
<dbReference type="OMA" id="ESTXSAN"/>
<comment type="function">
    <text evidence="5">May play a role as a mediator of inflammation and angiogenesis.</text>
</comment>
<feature type="region of interest" description="Disordered" evidence="8">
    <location>
        <begin position="90"/>
        <end position="113"/>
    </location>
</feature>
<name>A0A4X2K7B5_VOMUR</name>
<dbReference type="FunFam" id="1.10.357.70:FF:000004">
    <property type="entry name" value="Tumor necrosis factor alpha-induced protein 2"/>
    <property type="match status" value="1"/>
</dbReference>
<proteinExistence type="inferred from homology"/>
<dbReference type="InterPro" id="IPR010326">
    <property type="entry name" value="EXOC3/Sec6"/>
</dbReference>
<sequence length="733" mass="83205">MMKMMTFFQTSVGDHQTNPSMPPQYEPELSPTGRKPRAVSETESDTASLASSEDLSPHMERVSTQDKDEKKKKKKKKGIIKMFDVLTRGMRKKSHSGPTAEVPETVVKPDAPPPTVEELYSALKQERLEMAPHLLMLERALVQDTTGMNEEDLICQQSKVEALYTLLWSAVLRVVRRPLENEPELLLQALNVILEQEQEDQRVAAEERGPSVLATTRPRHWLKRWQENVKDSVEERMTRPPSAILDGPRPEGMEASSEAAQSFLYMGKTMKEDLLAVAQRLQPLYPAEFNVFCTYATCYHNYFSSQLTAMTQFELNDQDTSLLLLWVKNLYPNDIINHPKLSEELQAAGLGSLLPPKKTRKLEVDYISNETANVQELMMRGLALEVERWSEDEEPMNLEGYFHSELPIDIIQIISAAQVKADTRALGEQMKPLLMAKFSSFLKSYQQAFADFTEKSKPKHYRATIMANINNCLTFRTYTDKESKAMEKDLSSYIFHPLREIEQSGFNILLQNLFLALKSLFKRLTQTRWATHEETVAEIIKITSDCLPEFKALRKRYQEDIMEAIHLYLVKEYIIRLSKRRLVLRTADLQLNLADQISADAKNIQCFCAQNGSPAAWLEPALPTLAEIIRLQDTSAIKIEVATFASRFPDFSKGHLGAILTIKGNLSNSEIKSIKSILDVSTLLTDSSRSLFSLIKDPPHSHGMVHSRFGMDQGWTKTLLSLTLTSRPLGAAC</sequence>
<accession>A0A4X2K7B5</accession>
<feature type="compositionally biased region" description="Polar residues" evidence="8">
    <location>
        <begin position="45"/>
        <end position="54"/>
    </location>
</feature>
<evidence type="ECO:0000256" key="8">
    <source>
        <dbReference type="SAM" id="MobiDB-lite"/>
    </source>
</evidence>
<dbReference type="AlphaFoldDB" id="A0A4X2K7B5"/>
<dbReference type="Gene3D" id="1.10.357.70">
    <property type="entry name" value="Exocyst complex component Sec6, C-terminal domain"/>
    <property type="match status" value="1"/>
</dbReference>
<dbReference type="Ensembl" id="ENSVURT00010006781.1">
    <property type="protein sequence ID" value="ENSVURP00010005996.1"/>
    <property type="gene ID" value="ENSVURG00010004651.1"/>
</dbReference>
<dbReference type="GO" id="GO:0030154">
    <property type="term" value="P:cell differentiation"/>
    <property type="evidence" value="ECO:0007669"/>
    <property type="project" value="UniProtKB-KW"/>
</dbReference>
<protein>
    <recommendedName>
        <fullName evidence="6">Tumor necrosis factor alpha-induced protein 2</fullName>
    </recommendedName>
    <alternativeName>
        <fullName evidence="7">Primary response gene B94 protein</fullName>
    </alternativeName>
</protein>
<dbReference type="STRING" id="29139.ENSVURP00010005996"/>
<dbReference type="GO" id="GO:0000149">
    <property type="term" value="F:SNARE binding"/>
    <property type="evidence" value="ECO:0007669"/>
    <property type="project" value="TreeGrafter"/>
</dbReference>
<dbReference type="GO" id="GO:0051601">
    <property type="term" value="P:exocyst localization"/>
    <property type="evidence" value="ECO:0007669"/>
    <property type="project" value="TreeGrafter"/>
</dbReference>